<feature type="domain" description="RRM" evidence="4">
    <location>
        <begin position="42"/>
        <end position="140"/>
    </location>
</feature>
<keyword evidence="1 2" id="KW-0694">RNA-binding</keyword>
<evidence type="ECO:0000256" key="2">
    <source>
        <dbReference type="PROSITE-ProRule" id="PRU00176"/>
    </source>
</evidence>
<dbReference type="EMBL" id="JBEDUW010000006">
    <property type="protein sequence ID" value="KAK9921716.1"/>
    <property type="molecule type" value="Genomic_DNA"/>
</dbReference>
<dbReference type="InterPro" id="IPR000504">
    <property type="entry name" value="RRM_dom"/>
</dbReference>
<dbReference type="Proteomes" id="UP001457282">
    <property type="component" value="Unassembled WGS sequence"/>
</dbReference>
<dbReference type="Pfam" id="PF00076">
    <property type="entry name" value="RRM_1"/>
    <property type="match status" value="1"/>
</dbReference>
<feature type="region of interest" description="Disordered" evidence="3">
    <location>
        <begin position="1"/>
        <end position="20"/>
    </location>
</feature>
<organism evidence="5 6">
    <name type="scientific">Rubus argutus</name>
    <name type="common">Southern blackberry</name>
    <dbReference type="NCBI Taxonomy" id="59490"/>
    <lineage>
        <taxon>Eukaryota</taxon>
        <taxon>Viridiplantae</taxon>
        <taxon>Streptophyta</taxon>
        <taxon>Embryophyta</taxon>
        <taxon>Tracheophyta</taxon>
        <taxon>Spermatophyta</taxon>
        <taxon>Magnoliopsida</taxon>
        <taxon>eudicotyledons</taxon>
        <taxon>Gunneridae</taxon>
        <taxon>Pentapetalae</taxon>
        <taxon>rosids</taxon>
        <taxon>fabids</taxon>
        <taxon>Rosales</taxon>
        <taxon>Rosaceae</taxon>
        <taxon>Rosoideae</taxon>
        <taxon>Rosoideae incertae sedis</taxon>
        <taxon>Rubus</taxon>
    </lineage>
</organism>
<name>A0AAW1WCY8_RUBAR</name>
<dbReference type="PROSITE" id="PS50102">
    <property type="entry name" value="RRM"/>
    <property type="match status" value="1"/>
</dbReference>
<evidence type="ECO:0000259" key="4">
    <source>
        <dbReference type="PROSITE" id="PS50102"/>
    </source>
</evidence>
<sequence length="217" mass="23134">MSTGSSGKVAMAKQENGKTRGGSDLVGIVALCSKFIARPSCVVQAFSEHGELEEGAVIYDKASGKSRGYGFITYKHMESTQRALRAPSKLIDGRMAVCNLACEGGFGFVTVKTKEAAKKAIDDPQKALGGRNVIVKLADSHKGRTIQTQLPTPMVPMSLPLAPGYAQPGKAHPSTTPHGYGYPPTVGPYHDNTYSSPPTAPYPTQSQIPYPYYIGKQ</sequence>
<dbReference type="InterPro" id="IPR035979">
    <property type="entry name" value="RBD_domain_sf"/>
</dbReference>
<dbReference type="SMART" id="SM00360">
    <property type="entry name" value="RRM"/>
    <property type="match status" value="1"/>
</dbReference>
<evidence type="ECO:0000313" key="6">
    <source>
        <dbReference type="Proteomes" id="UP001457282"/>
    </source>
</evidence>
<evidence type="ECO:0000313" key="5">
    <source>
        <dbReference type="EMBL" id="KAK9921716.1"/>
    </source>
</evidence>
<feature type="compositionally biased region" description="Low complexity" evidence="3">
    <location>
        <begin position="193"/>
        <end position="206"/>
    </location>
</feature>
<reference evidence="5 6" key="1">
    <citation type="journal article" date="2023" name="G3 (Bethesda)">
        <title>A chromosome-length genome assembly and annotation of blackberry (Rubus argutus, cv. 'Hillquist').</title>
        <authorList>
            <person name="Bruna T."/>
            <person name="Aryal R."/>
            <person name="Dudchenko O."/>
            <person name="Sargent D.J."/>
            <person name="Mead D."/>
            <person name="Buti M."/>
            <person name="Cavallini A."/>
            <person name="Hytonen T."/>
            <person name="Andres J."/>
            <person name="Pham M."/>
            <person name="Weisz D."/>
            <person name="Mascagni F."/>
            <person name="Usai G."/>
            <person name="Natali L."/>
            <person name="Bassil N."/>
            <person name="Fernandez G.E."/>
            <person name="Lomsadze A."/>
            <person name="Armour M."/>
            <person name="Olukolu B."/>
            <person name="Poorten T."/>
            <person name="Britton C."/>
            <person name="Davik J."/>
            <person name="Ashrafi H."/>
            <person name="Aiden E.L."/>
            <person name="Borodovsky M."/>
            <person name="Worthington M."/>
        </authorList>
    </citation>
    <scope>NUCLEOTIDE SEQUENCE [LARGE SCALE GENOMIC DNA]</scope>
    <source>
        <strain evidence="5">PI 553951</strain>
    </source>
</reference>
<dbReference type="InterPro" id="IPR050886">
    <property type="entry name" value="RNA-binding_reg"/>
</dbReference>
<dbReference type="GO" id="GO:0005634">
    <property type="term" value="C:nucleus"/>
    <property type="evidence" value="ECO:0007669"/>
    <property type="project" value="TreeGrafter"/>
</dbReference>
<dbReference type="SUPFAM" id="SSF54928">
    <property type="entry name" value="RNA-binding domain, RBD"/>
    <property type="match status" value="2"/>
</dbReference>
<proteinExistence type="predicted"/>
<comment type="caution">
    <text evidence="5">The sequence shown here is derived from an EMBL/GenBank/DDBJ whole genome shotgun (WGS) entry which is preliminary data.</text>
</comment>
<dbReference type="PANTHER" id="PTHR48024:SF45">
    <property type="entry name" value="RNA BINDING DOMAIN PROTEIN"/>
    <property type="match status" value="1"/>
</dbReference>
<protein>
    <recommendedName>
        <fullName evidence="4">RRM domain-containing protein</fullName>
    </recommendedName>
</protein>
<evidence type="ECO:0000256" key="3">
    <source>
        <dbReference type="SAM" id="MobiDB-lite"/>
    </source>
</evidence>
<gene>
    <name evidence="5" type="ORF">M0R45_030215</name>
</gene>
<feature type="region of interest" description="Disordered" evidence="3">
    <location>
        <begin position="166"/>
        <end position="206"/>
    </location>
</feature>
<dbReference type="AlphaFoldDB" id="A0AAW1WCY8"/>
<dbReference type="PANTHER" id="PTHR48024">
    <property type="entry name" value="GEO13361P1-RELATED"/>
    <property type="match status" value="1"/>
</dbReference>
<dbReference type="Gene3D" id="3.30.70.330">
    <property type="match status" value="2"/>
</dbReference>
<accession>A0AAW1WCY8</accession>
<dbReference type="GO" id="GO:0003723">
    <property type="term" value="F:RNA binding"/>
    <property type="evidence" value="ECO:0007669"/>
    <property type="project" value="UniProtKB-UniRule"/>
</dbReference>
<evidence type="ECO:0000256" key="1">
    <source>
        <dbReference type="ARBA" id="ARBA00022884"/>
    </source>
</evidence>
<dbReference type="InterPro" id="IPR012677">
    <property type="entry name" value="Nucleotide-bd_a/b_plait_sf"/>
</dbReference>
<keyword evidence="6" id="KW-1185">Reference proteome</keyword>